<accession>A0ABW8ASV2</accession>
<dbReference type="RefSeq" id="WP_398284054.1">
    <property type="nucleotide sequence ID" value="NZ_JBITLV010000007.1"/>
</dbReference>
<organism evidence="1 2">
    <name type="scientific">Spongisporangium articulatum</name>
    <dbReference type="NCBI Taxonomy" id="3362603"/>
    <lineage>
        <taxon>Bacteria</taxon>
        <taxon>Bacillati</taxon>
        <taxon>Actinomycetota</taxon>
        <taxon>Actinomycetes</taxon>
        <taxon>Kineosporiales</taxon>
        <taxon>Kineosporiaceae</taxon>
        <taxon>Spongisporangium</taxon>
    </lineage>
</organism>
<reference evidence="1 2" key="1">
    <citation type="submission" date="2024-10" db="EMBL/GenBank/DDBJ databases">
        <title>The Natural Products Discovery Center: Release of the First 8490 Sequenced Strains for Exploring Actinobacteria Biosynthetic Diversity.</title>
        <authorList>
            <person name="Kalkreuter E."/>
            <person name="Kautsar S.A."/>
            <person name="Yang D."/>
            <person name="Bader C.D."/>
            <person name="Teijaro C.N."/>
            <person name="Fluegel L."/>
            <person name="Davis C.M."/>
            <person name="Simpson J.R."/>
            <person name="Lauterbach L."/>
            <person name="Steele A.D."/>
            <person name="Gui C."/>
            <person name="Meng S."/>
            <person name="Li G."/>
            <person name="Viehrig K."/>
            <person name="Ye F."/>
            <person name="Su P."/>
            <person name="Kiefer A.F."/>
            <person name="Nichols A."/>
            <person name="Cepeda A.J."/>
            <person name="Yan W."/>
            <person name="Fan B."/>
            <person name="Jiang Y."/>
            <person name="Adhikari A."/>
            <person name="Zheng C.-J."/>
            <person name="Schuster L."/>
            <person name="Cowan T.M."/>
            <person name="Smanski M.J."/>
            <person name="Chevrette M.G."/>
            <person name="De Carvalho L.P.S."/>
            <person name="Shen B."/>
        </authorList>
    </citation>
    <scope>NUCLEOTIDE SEQUENCE [LARGE SCALE GENOMIC DNA]</scope>
    <source>
        <strain evidence="1 2">NPDC049639</strain>
    </source>
</reference>
<name>A0ABW8ASV2_9ACTN</name>
<dbReference type="SUPFAM" id="SSF55961">
    <property type="entry name" value="Bet v1-like"/>
    <property type="match status" value="1"/>
</dbReference>
<dbReference type="Proteomes" id="UP001612915">
    <property type="component" value="Unassembled WGS sequence"/>
</dbReference>
<protein>
    <submittedName>
        <fullName evidence="1">Polyketide cyclase / dehydrase and lipid transport</fullName>
    </submittedName>
</protein>
<evidence type="ECO:0000313" key="2">
    <source>
        <dbReference type="Proteomes" id="UP001612915"/>
    </source>
</evidence>
<comment type="caution">
    <text evidence="1">The sequence shown here is derived from an EMBL/GenBank/DDBJ whole genome shotgun (WGS) entry which is preliminary data.</text>
</comment>
<proteinExistence type="predicted"/>
<evidence type="ECO:0000313" key="1">
    <source>
        <dbReference type="EMBL" id="MFI7589466.1"/>
    </source>
</evidence>
<dbReference type="EMBL" id="JBITLV010000007">
    <property type="protein sequence ID" value="MFI7589466.1"/>
    <property type="molecule type" value="Genomic_DNA"/>
</dbReference>
<gene>
    <name evidence="1" type="ORF">ACIB24_20570</name>
</gene>
<sequence>MARVVEDVEVTAGDEAFIALPPALLAPRIVAGAGGCWPDLEFTVTRDRGAKGCQWSVAGGARGTAEVWLEPWQDGTVVHLYLRLRATPGRRGRVRPDAEAREHAWTRWLLKIKDEVDADRPVGTPPRLPAG</sequence>
<keyword evidence="2" id="KW-1185">Reference proteome</keyword>